<name>E9GPB1_DAPPU</name>
<dbReference type="Gene3D" id="1.10.510.10">
    <property type="entry name" value="Transferase(Phosphotransferase) domain 1"/>
    <property type="match status" value="1"/>
</dbReference>
<dbReference type="OMA" id="DIAYYIC"/>
<feature type="domain" description="Protein kinase" evidence="1">
    <location>
        <begin position="35"/>
        <end position="281"/>
    </location>
</feature>
<dbReference type="PROSITE" id="PS50011">
    <property type="entry name" value="PROTEIN_KINASE_DOM"/>
    <property type="match status" value="1"/>
</dbReference>
<dbReference type="SUPFAM" id="SSF56112">
    <property type="entry name" value="Protein kinase-like (PK-like)"/>
    <property type="match status" value="1"/>
</dbReference>
<dbReference type="PANTHER" id="PTHR24347">
    <property type="entry name" value="SERINE/THREONINE-PROTEIN KINASE"/>
    <property type="match status" value="1"/>
</dbReference>
<dbReference type="STRING" id="6669.E9GPB1"/>
<sequence length="281" mass="31769">MIHVEDNEDEFEFAYRTYHRGRNVKTRQVDNNRIFGDYYELGRGMQDVTYHSVERSTVRSFASKIITGTGPKFRSRMTGELEIMNRLSHQRLVRLIDAYETKDLLTLVSELAGGGDLVDAVTRRPHVTESDIAYYICQVLEGLGQMQSHGISHRGLTPGDLFLSRPDNDELNIGYFGLARRIYSKKLASLDYGIPEFVAPETDNGELVSFPADIWSFGVITSLFLSGISPFRGETNQDTLQAGQINFDPEAFSNISSEVTDFVTKLLVFKADGRFTLKEVR</sequence>
<dbReference type="Pfam" id="PF00069">
    <property type="entry name" value="Pkinase"/>
    <property type="match status" value="1"/>
</dbReference>
<proteinExistence type="predicted"/>
<dbReference type="InParanoid" id="E9GPB1"/>
<dbReference type="eggNOG" id="KOG0032">
    <property type="taxonomic scope" value="Eukaryota"/>
</dbReference>
<dbReference type="OrthoDB" id="504170at2759"/>
<dbReference type="InterPro" id="IPR011009">
    <property type="entry name" value="Kinase-like_dom_sf"/>
</dbReference>
<evidence type="ECO:0000259" key="1">
    <source>
        <dbReference type="PROSITE" id="PS50011"/>
    </source>
</evidence>
<dbReference type="HOGENOM" id="CLU_000288_63_0_1"/>
<organism evidence="2 3">
    <name type="scientific">Daphnia pulex</name>
    <name type="common">Water flea</name>
    <dbReference type="NCBI Taxonomy" id="6669"/>
    <lineage>
        <taxon>Eukaryota</taxon>
        <taxon>Metazoa</taxon>
        <taxon>Ecdysozoa</taxon>
        <taxon>Arthropoda</taxon>
        <taxon>Crustacea</taxon>
        <taxon>Branchiopoda</taxon>
        <taxon>Diplostraca</taxon>
        <taxon>Cladocera</taxon>
        <taxon>Anomopoda</taxon>
        <taxon>Daphniidae</taxon>
        <taxon>Daphnia</taxon>
    </lineage>
</organism>
<dbReference type="EMBL" id="GL732556">
    <property type="protein sequence ID" value="EFX78610.1"/>
    <property type="molecule type" value="Genomic_DNA"/>
</dbReference>
<dbReference type="Proteomes" id="UP000000305">
    <property type="component" value="Unassembled WGS sequence"/>
</dbReference>
<evidence type="ECO:0000313" key="3">
    <source>
        <dbReference type="Proteomes" id="UP000000305"/>
    </source>
</evidence>
<dbReference type="GO" id="GO:0004672">
    <property type="term" value="F:protein kinase activity"/>
    <property type="evidence" value="ECO:0007669"/>
    <property type="project" value="InterPro"/>
</dbReference>
<accession>E9GPB1</accession>
<dbReference type="Gene3D" id="3.30.200.20">
    <property type="entry name" value="Phosphorylase Kinase, domain 1"/>
    <property type="match status" value="1"/>
</dbReference>
<keyword evidence="3" id="KW-1185">Reference proteome</keyword>
<dbReference type="InterPro" id="IPR000719">
    <property type="entry name" value="Prot_kinase_dom"/>
</dbReference>
<reference evidence="2 3" key="1">
    <citation type="journal article" date="2011" name="Science">
        <title>The ecoresponsive genome of Daphnia pulex.</title>
        <authorList>
            <person name="Colbourne J.K."/>
            <person name="Pfrender M.E."/>
            <person name="Gilbert D."/>
            <person name="Thomas W.K."/>
            <person name="Tucker A."/>
            <person name="Oakley T.H."/>
            <person name="Tokishita S."/>
            <person name="Aerts A."/>
            <person name="Arnold G.J."/>
            <person name="Basu M.K."/>
            <person name="Bauer D.J."/>
            <person name="Caceres C.E."/>
            <person name="Carmel L."/>
            <person name="Casola C."/>
            <person name="Choi J.H."/>
            <person name="Detter J.C."/>
            <person name="Dong Q."/>
            <person name="Dusheyko S."/>
            <person name="Eads B.D."/>
            <person name="Frohlich T."/>
            <person name="Geiler-Samerotte K.A."/>
            <person name="Gerlach D."/>
            <person name="Hatcher P."/>
            <person name="Jogdeo S."/>
            <person name="Krijgsveld J."/>
            <person name="Kriventseva E.V."/>
            <person name="Kultz D."/>
            <person name="Laforsch C."/>
            <person name="Lindquist E."/>
            <person name="Lopez J."/>
            <person name="Manak J.R."/>
            <person name="Muller J."/>
            <person name="Pangilinan J."/>
            <person name="Patwardhan R.P."/>
            <person name="Pitluck S."/>
            <person name="Pritham E.J."/>
            <person name="Rechtsteiner A."/>
            <person name="Rho M."/>
            <person name="Rogozin I.B."/>
            <person name="Sakarya O."/>
            <person name="Salamov A."/>
            <person name="Schaack S."/>
            <person name="Shapiro H."/>
            <person name="Shiga Y."/>
            <person name="Skalitzky C."/>
            <person name="Smith Z."/>
            <person name="Souvorov A."/>
            <person name="Sung W."/>
            <person name="Tang Z."/>
            <person name="Tsuchiya D."/>
            <person name="Tu H."/>
            <person name="Vos H."/>
            <person name="Wang M."/>
            <person name="Wolf Y.I."/>
            <person name="Yamagata H."/>
            <person name="Yamada T."/>
            <person name="Ye Y."/>
            <person name="Shaw J.R."/>
            <person name="Andrews J."/>
            <person name="Crease T.J."/>
            <person name="Tang H."/>
            <person name="Lucas S.M."/>
            <person name="Robertson H.M."/>
            <person name="Bork P."/>
            <person name="Koonin E.V."/>
            <person name="Zdobnov E.M."/>
            <person name="Grigoriev I.V."/>
            <person name="Lynch M."/>
            <person name="Boore J.L."/>
        </authorList>
    </citation>
    <scope>NUCLEOTIDE SEQUENCE [LARGE SCALE GENOMIC DNA]</scope>
</reference>
<dbReference type="KEGG" id="dpx:DAPPUDRAFT_53242"/>
<gene>
    <name evidence="2" type="ORF">DAPPUDRAFT_53242</name>
</gene>
<evidence type="ECO:0000313" key="2">
    <source>
        <dbReference type="EMBL" id="EFX78610.1"/>
    </source>
</evidence>
<dbReference type="AlphaFoldDB" id="E9GPB1"/>
<protein>
    <recommendedName>
        <fullName evidence="1">Protein kinase domain-containing protein</fullName>
    </recommendedName>
</protein>
<dbReference type="GO" id="GO:0005524">
    <property type="term" value="F:ATP binding"/>
    <property type="evidence" value="ECO:0007669"/>
    <property type="project" value="InterPro"/>
</dbReference>
<dbReference type="PhylomeDB" id="E9GPB1"/>